<protein>
    <recommendedName>
        <fullName evidence="3">Thioredoxin domain-containing protein</fullName>
    </recommendedName>
</protein>
<comment type="caution">
    <text evidence="1">The sequence shown here is derived from an EMBL/GenBank/DDBJ whole genome shotgun (WGS) entry which is preliminary data.</text>
</comment>
<evidence type="ECO:0008006" key="3">
    <source>
        <dbReference type="Google" id="ProtNLM"/>
    </source>
</evidence>
<dbReference type="InParanoid" id="K0KL51"/>
<keyword evidence="2" id="KW-1185">Reference proteome</keyword>
<dbReference type="EMBL" id="CAIF01000057">
    <property type="protein sequence ID" value="CCH42907.1"/>
    <property type="molecule type" value="Genomic_DNA"/>
</dbReference>
<sequence>MSTTIHDAQQFLQIFQFNDYLMYINFKFSDDDPELKEQNDFFEEIATKYNGPKIAFYNINFNDVKDTHNIQRRFTETPKELYDDPFIAIYSKYTYRGAIKTHNKDHVKNLFNDIDYKLSYL</sequence>
<dbReference type="Proteomes" id="UP000009328">
    <property type="component" value="Unassembled WGS sequence"/>
</dbReference>
<accession>K0KL51</accession>
<evidence type="ECO:0000313" key="1">
    <source>
        <dbReference type="EMBL" id="CCH42907.1"/>
    </source>
</evidence>
<dbReference type="HOGENOM" id="CLU_2016986_0_0_1"/>
<name>K0KL51_WICCF</name>
<organism evidence="1 2">
    <name type="scientific">Wickerhamomyces ciferrii (strain ATCC 14091 / BCRC 22168 / CBS 111 / JCM 3599 / NBRC 0793 / NRRL Y-1031 F-60-10)</name>
    <name type="common">Yeast</name>
    <name type="synonym">Pichia ciferrii</name>
    <dbReference type="NCBI Taxonomy" id="1206466"/>
    <lineage>
        <taxon>Eukaryota</taxon>
        <taxon>Fungi</taxon>
        <taxon>Dikarya</taxon>
        <taxon>Ascomycota</taxon>
        <taxon>Saccharomycotina</taxon>
        <taxon>Saccharomycetes</taxon>
        <taxon>Phaffomycetales</taxon>
        <taxon>Wickerhamomycetaceae</taxon>
        <taxon>Wickerhamomyces</taxon>
    </lineage>
</organism>
<reference evidence="1 2" key="1">
    <citation type="journal article" date="2012" name="Eukaryot. Cell">
        <title>Draft genome sequence of Wickerhamomyces ciferrii NRRL Y-1031 F-60-10.</title>
        <authorList>
            <person name="Schneider J."/>
            <person name="Andrea H."/>
            <person name="Blom J."/>
            <person name="Jaenicke S."/>
            <person name="Ruckert C."/>
            <person name="Schorsch C."/>
            <person name="Szczepanowski R."/>
            <person name="Farwick M."/>
            <person name="Goesmann A."/>
            <person name="Puhler A."/>
            <person name="Schaffer S."/>
            <person name="Tauch A."/>
            <person name="Kohler T."/>
            <person name="Brinkrolf K."/>
        </authorList>
    </citation>
    <scope>NUCLEOTIDE SEQUENCE [LARGE SCALE GENOMIC DNA]</scope>
    <source>
        <strain evidence="2">ATCC 14091 / BCRC 22168 / CBS 111 / JCM 3599 / NBRC 0793 / NRRL Y-1031 F-60-10</strain>
    </source>
</reference>
<proteinExistence type="predicted"/>
<gene>
    <name evidence="1" type="ORF">BN7_2453</name>
</gene>
<dbReference type="AlphaFoldDB" id="K0KL51"/>
<evidence type="ECO:0000313" key="2">
    <source>
        <dbReference type="Proteomes" id="UP000009328"/>
    </source>
</evidence>